<name>K0T799_THAOC</name>
<dbReference type="AlphaFoldDB" id="K0T799"/>
<dbReference type="OrthoDB" id="49539at2759"/>
<evidence type="ECO:0000313" key="3">
    <source>
        <dbReference type="Proteomes" id="UP000266841"/>
    </source>
</evidence>
<dbReference type="GO" id="GO:0008237">
    <property type="term" value="F:metallopeptidase activity"/>
    <property type="evidence" value="ECO:0007669"/>
    <property type="project" value="InterPro"/>
</dbReference>
<dbReference type="Pfam" id="PF13582">
    <property type="entry name" value="Reprolysin_3"/>
    <property type="match status" value="1"/>
</dbReference>
<feature type="chain" id="PRO_5003837750" description="Peptidase M12B domain-containing protein" evidence="1">
    <location>
        <begin position="24"/>
        <end position="541"/>
    </location>
</feature>
<protein>
    <recommendedName>
        <fullName evidence="4">Peptidase M12B domain-containing protein</fullName>
    </recommendedName>
</protein>
<evidence type="ECO:0000313" key="2">
    <source>
        <dbReference type="EMBL" id="EJK66322.1"/>
    </source>
</evidence>
<keyword evidence="3" id="KW-1185">Reference proteome</keyword>
<accession>K0T799</accession>
<comment type="caution">
    <text evidence="2">The sequence shown here is derived from an EMBL/GenBank/DDBJ whole genome shotgun (WGS) entry which is preliminary data.</text>
</comment>
<dbReference type="Gene3D" id="3.40.390.10">
    <property type="entry name" value="Collagenase (Catalytic Domain)"/>
    <property type="match status" value="1"/>
</dbReference>
<sequence>MKRSLLPAFVGVASILALPTAAAEECKETLHLPTGAEVCTPPKNGGTIQIDLASPIERPAPLPVDEDGYSDLPSVETVMKLDLSLLDEISTADSIDLDFGIGDDHVPITFKRHNYDLATTLEDELAILRGGDLESWTGEDNVPVSGRKNKRKLHRRMHDMASDSFYSDILMGLDSLDGMDDLPPNPYIPPGEGLFQYFDGTSILTVDGKKVAANLHLKLFNHHRIGLYANGYAQIGADDYMIKADFENGGTYLSKLGQDEFHMPDPIELTPEEIEEAEVAQNARRLKRQSNPSPFLEQLRQIDHVVQERERRNRQLEEENYTDGSIIDLMLVYTKNALCQMNNLNNRPDSTCHDRPQSYFDDPDNHVNILNECESAVRQTNEAYVNSDVMTQLRLVYVHFTPEYNDTGIGCGDSLWQFKSSEDGEMDEVHDLRDDWGADIVAMISSSFVRGCGGIAYLGPRPNSMFSLTKVTSAARHVLAHEVGHNFGCNHDRLNARPNQGYTYGWQDPDADFRTILAYAVRFVSSFKFYGSLFGSDFFSS</sequence>
<reference evidence="2 3" key="1">
    <citation type="journal article" date="2012" name="Genome Biol.">
        <title>Genome and low-iron response of an oceanic diatom adapted to chronic iron limitation.</title>
        <authorList>
            <person name="Lommer M."/>
            <person name="Specht M."/>
            <person name="Roy A.S."/>
            <person name="Kraemer L."/>
            <person name="Andreson R."/>
            <person name="Gutowska M.A."/>
            <person name="Wolf J."/>
            <person name="Bergner S.V."/>
            <person name="Schilhabel M.B."/>
            <person name="Klostermeier U.C."/>
            <person name="Beiko R.G."/>
            <person name="Rosenstiel P."/>
            <person name="Hippler M."/>
            <person name="Laroche J."/>
        </authorList>
    </citation>
    <scope>NUCLEOTIDE SEQUENCE [LARGE SCALE GENOMIC DNA]</scope>
    <source>
        <strain evidence="2 3">CCMP1005</strain>
    </source>
</reference>
<evidence type="ECO:0000256" key="1">
    <source>
        <dbReference type="SAM" id="SignalP"/>
    </source>
</evidence>
<dbReference type="SUPFAM" id="SSF55486">
    <property type="entry name" value="Metalloproteases ('zincins'), catalytic domain"/>
    <property type="match status" value="1"/>
</dbReference>
<dbReference type="eggNOG" id="ENOG502SDWE">
    <property type="taxonomic scope" value="Eukaryota"/>
</dbReference>
<feature type="signal peptide" evidence="1">
    <location>
        <begin position="1"/>
        <end position="23"/>
    </location>
</feature>
<organism evidence="2 3">
    <name type="scientific">Thalassiosira oceanica</name>
    <name type="common">Marine diatom</name>
    <dbReference type="NCBI Taxonomy" id="159749"/>
    <lineage>
        <taxon>Eukaryota</taxon>
        <taxon>Sar</taxon>
        <taxon>Stramenopiles</taxon>
        <taxon>Ochrophyta</taxon>
        <taxon>Bacillariophyta</taxon>
        <taxon>Coscinodiscophyceae</taxon>
        <taxon>Thalassiosirophycidae</taxon>
        <taxon>Thalassiosirales</taxon>
        <taxon>Thalassiosiraceae</taxon>
        <taxon>Thalassiosira</taxon>
    </lineage>
</organism>
<dbReference type="EMBL" id="AGNL01015082">
    <property type="protein sequence ID" value="EJK66322.1"/>
    <property type="molecule type" value="Genomic_DNA"/>
</dbReference>
<dbReference type="Proteomes" id="UP000266841">
    <property type="component" value="Unassembled WGS sequence"/>
</dbReference>
<keyword evidence="1" id="KW-0732">Signal</keyword>
<dbReference type="InterPro" id="IPR024079">
    <property type="entry name" value="MetalloPept_cat_dom_sf"/>
</dbReference>
<gene>
    <name evidence="2" type="ORF">THAOC_12769</name>
</gene>
<proteinExistence type="predicted"/>
<evidence type="ECO:0008006" key="4">
    <source>
        <dbReference type="Google" id="ProtNLM"/>
    </source>
</evidence>